<evidence type="ECO:0000313" key="4">
    <source>
        <dbReference type="Proteomes" id="UP001195483"/>
    </source>
</evidence>
<dbReference type="EMBL" id="JAEAOA010001597">
    <property type="protein sequence ID" value="KAK3588428.1"/>
    <property type="molecule type" value="Genomic_DNA"/>
</dbReference>
<protein>
    <recommendedName>
        <fullName evidence="2">Reelin domain-containing protein</fullName>
    </recommendedName>
</protein>
<dbReference type="PROSITE" id="PS51019">
    <property type="entry name" value="REELIN"/>
    <property type="match status" value="1"/>
</dbReference>
<organism evidence="3 4">
    <name type="scientific">Potamilus streckersoni</name>
    <dbReference type="NCBI Taxonomy" id="2493646"/>
    <lineage>
        <taxon>Eukaryota</taxon>
        <taxon>Metazoa</taxon>
        <taxon>Spiralia</taxon>
        <taxon>Lophotrochozoa</taxon>
        <taxon>Mollusca</taxon>
        <taxon>Bivalvia</taxon>
        <taxon>Autobranchia</taxon>
        <taxon>Heteroconchia</taxon>
        <taxon>Palaeoheterodonta</taxon>
        <taxon>Unionida</taxon>
        <taxon>Unionoidea</taxon>
        <taxon>Unionidae</taxon>
        <taxon>Ambleminae</taxon>
        <taxon>Lampsilini</taxon>
        <taxon>Potamilus</taxon>
    </lineage>
</organism>
<accession>A0AAE0SBC6</accession>
<name>A0AAE0SBC6_9BIVA</name>
<gene>
    <name evidence="3" type="ORF">CHS0354_026755</name>
</gene>
<feature type="signal peptide" evidence="1">
    <location>
        <begin position="1"/>
        <end position="20"/>
    </location>
</feature>
<reference evidence="3" key="3">
    <citation type="submission" date="2023-05" db="EMBL/GenBank/DDBJ databases">
        <authorList>
            <person name="Smith C.H."/>
        </authorList>
    </citation>
    <scope>NUCLEOTIDE SEQUENCE</scope>
    <source>
        <strain evidence="3">CHS0354</strain>
        <tissue evidence="3">Mantle</tissue>
    </source>
</reference>
<evidence type="ECO:0000259" key="2">
    <source>
        <dbReference type="PROSITE" id="PS51019"/>
    </source>
</evidence>
<feature type="domain" description="Reelin" evidence="2">
    <location>
        <begin position="15"/>
        <end position="188"/>
    </location>
</feature>
<reference evidence="3" key="1">
    <citation type="journal article" date="2021" name="Genome Biol. Evol.">
        <title>A High-Quality Reference Genome for a Parasitic Bivalve with Doubly Uniparental Inheritance (Bivalvia: Unionida).</title>
        <authorList>
            <person name="Smith C.H."/>
        </authorList>
    </citation>
    <scope>NUCLEOTIDE SEQUENCE</scope>
    <source>
        <strain evidence="3">CHS0354</strain>
    </source>
</reference>
<keyword evidence="4" id="KW-1185">Reference proteome</keyword>
<reference evidence="3" key="2">
    <citation type="journal article" date="2021" name="Genome Biol. Evol.">
        <title>Developing a high-quality reference genome for a parasitic bivalve with doubly uniparental inheritance (Bivalvia: Unionida).</title>
        <authorList>
            <person name="Smith C.H."/>
        </authorList>
    </citation>
    <scope>NUCLEOTIDE SEQUENCE</scope>
    <source>
        <strain evidence="3">CHS0354</strain>
        <tissue evidence="3">Mantle</tissue>
    </source>
</reference>
<feature type="chain" id="PRO_5042025943" description="Reelin domain-containing protein" evidence="1">
    <location>
        <begin position="21"/>
        <end position="217"/>
    </location>
</feature>
<dbReference type="Proteomes" id="UP001195483">
    <property type="component" value="Unassembled WGS sequence"/>
</dbReference>
<keyword evidence="1" id="KW-0732">Signal</keyword>
<dbReference type="Gene3D" id="2.60.40.4060">
    <property type="entry name" value="Reeler domain"/>
    <property type="match status" value="1"/>
</dbReference>
<dbReference type="Pfam" id="PF02014">
    <property type="entry name" value="Reeler"/>
    <property type="match status" value="1"/>
</dbReference>
<dbReference type="AlphaFoldDB" id="A0AAE0SBC6"/>
<proteinExistence type="predicted"/>
<dbReference type="InterPro" id="IPR042307">
    <property type="entry name" value="Reeler_sf"/>
</dbReference>
<dbReference type="CDD" id="cd08544">
    <property type="entry name" value="Reeler"/>
    <property type="match status" value="1"/>
</dbReference>
<sequence>MVSTCALALLISITLPGAASYPSGPPLSSCTDMFPVGHGSNAQNANGSQPPFSITVNSTVYHANDVIQVNLSSTQPWFFEGVFIQARSANCSNPMKDSPIGTFRTIVGEKLLSPINCLEKASSAIAHNQELNLTNIMFYWIAPSGSVGDVYLRGTFARNKALFWTNVFSGYIADASLTNLTKERCTPPAMTSQKTGNGNTLVISLSAIFLSLLFSFL</sequence>
<dbReference type="PANTHER" id="PTHR45828">
    <property type="entry name" value="CYTOCHROME B561/FERRIC REDUCTASE TRANSMEMBRANE"/>
    <property type="match status" value="1"/>
</dbReference>
<dbReference type="PANTHER" id="PTHR45828:SF45">
    <property type="entry name" value="REELIN DOMAIN-CONTAINING PROTEIN"/>
    <property type="match status" value="1"/>
</dbReference>
<dbReference type="InterPro" id="IPR051237">
    <property type="entry name" value="Ferric-chelate_Red/DefProt"/>
</dbReference>
<evidence type="ECO:0000313" key="3">
    <source>
        <dbReference type="EMBL" id="KAK3588428.1"/>
    </source>
</evidence>
<evidence type="ECO:0000256" key="1">
    <source>
        <dbReference type="SAM" id="SignalP"/>
    </source>
</evidence>
<dbReference type="InterPro" id="IPR002861">
    <property type="entry name" value="Reeler_dom"/>
</dbReference>
<dbReference type="GO" id="GO:0016020">
    <property type="term" value="C:membrane"/>
    <property type="evidence" value="ECO:0007669"/>
    <property type="project" value="TreeGrafter"/>
</dbReference>
<comment type="caution">
    <text evidence="3">The sequence shown here is derived from an EMBL/GenBank/DDBJ whole genome shotgun (WGS) entry which is preliminary data.</text>
</comment>